<protein>
    <recommendedName>
        <fullName evidence="2">CCHC-type domain-containing protein</fullName>
    </recommendedName>
</protein>
<dbReference type="EMBL" id="CP136891">
    <property type="protein sequence ID" value="WOK99311.1"/>
    <property type="molecule type" value="Genomic_DNA"/>
</dbReference>
<evidence type="ECO:0000256" key="1">
    <source>
        <dbReference type="PROSITE-ProRule" id="PRU00047"/>
    </source>
</evidence>
<evidence type="ECO:0000259" key="2">
    <source>
        <dbReference type="PROSITE" id="PS50158"/>
    </source>
</evidence>
<organism evidence="3 4">
    <name type="scientific">Canna indica</name>
    <name type="common">Indian-shot</name>
    <dbReference type="NCBI Taxonomy" id="4628"/>
    <lineage>
        <taxon>Eukaryota</taxon>
        <taxon>Viridiplantae</taxon>
        <taxon>Streptophyta</taxon>
        <taxon>Embryophyta</taxon>
        <taxon>Tracheophyta</taxon>
        <taxon>Spermatophyta</taxon>
        <taxon>Magnoliopsida</taxon>
        <taxon>Liliopsida</taxon>
        <taxon>Zingiberales</taxon>
        <taxon>Cannaceae</taxon>
        <taxon>Canna</taxon>
    </lineage>
</organism>
<keyword evidence="4" id="KW-1185">Reference proteome</keyword>
<dbReference type="InterPro" id="IPR025558">
    <property type="entry name" value="DUF4283"/>
</dbReference>
<sequence>MYLARGFFAFKFLSEEEYWRVYMDGPWFLRGHPLSVIKWKQCFQPLKEVVSIVPVWIQLLGLPFEFMHDSILPQIATVVGKLVKIYEFTLAKKRGKFVRVCILLDVKKHVEQDIWIETVNEKFLQSIAYENLPKLCFSCGRVGHVEQDCLYGVKGKEDMEKNTQMDIDRKEKIEVYEPWIHV</sequence>
<accession>A0AAQ3K393</accession>
<dbReference type="InterPro" id="IPR025836">
    <property type="entry name" value="Zn_knuckle_CX2CX4HX4C"/>
</dbReference>
<proteinExistence type="predicted"/>
<dbReference type="Proteomes" id="UP001327560">
    <property type="component" value="Chromosome 2"/>
</dbReference>
<dbReference type="Pfam" id="PF14111">
    <property type="entry name" value="DUF4283"/>
    <property type="match status" value="1"/>
</dbReference>
<dbReference type="AlphaFoldDB" id="A0AAQ3K393"/>
<dbReference type="PROSITE" id="PS50158">
    <property type="entry name" value="ZF_CCHC"/>
    <property type="match status" value="1"/>
</dbReference>
<dbReference type="GO" id="GO:0008270">
    <property type="term" value="F:zinc ion binding"/>
    <property type="evidence" value="ECO:0007669"/>
    <property type="project" value="UniProtKB-KW"/>
</dbReference>
<keyword evidence="1" id="KW-0863">Zinc-finger</keyword>
<dbReference type="GO" id="GO:0003676">
    <property type="term" value="F:nucleic acid binding"/>
    <property type="evidence" value="ECO:0007669"/>
    <property type="project" value="InterPro"/>
</dbReference>
<dbReference type="Pfam" id="PF14392">
    <property type="entry name" value="zf-CCHC_4"/>
    <property type="match status" value="1"/>
</dbReference>
<evidence type="ECO:0000313" key="3">
    <source>
        <dbReference type="EMBL" id="WOK99311.1"/>
    </source>
</evidence>
<evidence type="ECO:0000313" key="4">
    <source>
        <dbReference type="Proteomes" id="UP001327560"/>
    </source>
</evidence>
<keyword evidence="1" id="KW-0862">Zinc</keyword>
<reference evidence="3 4" key="1">
    <citation type="submission" date="2023-10" db="EMBL/GenBank/DDBJ databases">
        <title>Chromosome-scale genome assembly provides insights into flower coloration mechanisms of Canna indica.</title>
        <authorList>
            <person name="Li C."/>
        </authorList>
    </citation>
    <scope>NUCLEOTIDE SEQUENCE [LARGE SCALE GENOMIC DNA]</scope>
    <source>
        <tissue evidence="3">Flower</tissue>
    </source>
</reference>
<feature type="domain" description="CCHC-type" evidence="2">
    <location>
        <begin position="136"/>
        <end position="149"/>
    </location>
</feature>
<dbReference type="PANTHER" id="PTHR31286">
    <property type="entry name" value="GLYCINE-RICH CELL WALL STRUCTURAL PROTEIN 1.8-LIKE"/>
    <property type="match status" value="1"/>
</dbReference>
<name>A0AAQ3K393_9LILI</name>
<gene>
    <name evidence="3" type="ORF">Cni_G08023</name>
</gene>
<dbReference type="InterPro" id="IPR001878">
    <property type="entry name" value="Znf_CCHC"/>
</dbReference>
<dbReference type="PANTHER" id="PTHR31286:SF99">
    <property type="entry name" value="DUF4283 DOMAIN-CONTAINING PROTEIN"/>
    <property type="match status" value="1"/>
</dbReference>
<keyword evidence="1" id="KW-0479">Metal-binding</keyword>
<dbReference type="InterPro" id="IPR040256">
    <property type="entry name" value="At4g02000-like"/>
</dbReference>